<evidence type="ECO:0000256" key="6">
    <source>
        <dbReference type="ARBA" id="ARBA00022729"/>
    </source>
</evidence>
<dbReference type="Proteomes" id="UP001044222">
    <property type="component" value="Chromosome 16"/>
</dbReference>
<comment type="caution">
    <text evidence="26">The sequence shown here is derived from an EMBL/GenBank/DDBJ whole genome shotgun (WGS) entry which is preliminary data.</text>
</comment>
<organism evidence="26 27">
    <name type="scientific">Anguilla anguilla</name>
    <name type="common">European freshwater eel</name>
    <name type="synonym">Muraena anguilla</name>
    <dbReference type="NCBI Taxonomy" id="7936"/>
    <lineage>
        <taxon>Eukaryota</taxon>
        <taxon>Metazoa</taxon>
        <taxon>Chordata</taxon>
        <taxon>Craniata</taxon>
        <taxon>Vertebrata</taxon>
        <taxon>Euteleostomi</taxon>
        <taxon>Actinopterygii</taxon>
        <taxon>Neopterygii</taxon>
        <taxon>Teleostei</taxon>
        <taxon>Anguilliformes</taxon>
        <taxon>Anguillidae</taxon>
        <taxon>Anguilla</taxon>
    </lineage>
</organism>
<dbReference type="FunFam" id="2.60.40.60:FF:000001">
    <property type="entry name" value="Protocadherin alpha 2"/>
    <property type="match status" value="1"/>
</dbReference>
<keyword evidence="11" id="KW-0770">Synapse</keyword>
<feature type="domain" description="Cadherin" evidence="25">
    <location>
        <begin position="458"/>
        <end position="567"/>
    </location>
</feature>
<dbReference type="FunFam" id="2.60.40.60:FF:000003">
    <property type="entry name" value="Protocadherin alpha 2"/>
    <property type="match status" value="1"/>
</dbReference>
<dbReference type="GO" id="GO:0007156">
    <property type="term" value="P:homophilic cell adhesion via plasma membrane adhesion molecules"/>
    <property type="evidence" value="ECO:0007669"/>
    <property type="project" value="InterPro"/>
</dbReference>
<keyword evidence="13" id="KW-0325">Glycoprotein</keyword>
<evidence type="ECO:0000256" key="3">
    <source>
        <dbReference type="ARBA" id="ARBA00022475"/>
    </source>
</evidence>
<sequence length="967" mass="106176">MFEQIIRSACAILFILICTAESTTTKYYTYEEDSPGTEIGHLSLDLRIDPAEDPQTSFRFMQKPNSSLVHMRQNDGLLTVGEIIDREQLCPRSPRCLITFDIVAFAKEKFQLIHVEIEVKDINDNSPKFPLNETYLEISENMAVGSRFPLDVAVDEDVGGNYIQSYQISFNSYFGIEAREGGDGNKHAELVLVKQLDREAENLYTIQVTAMDGGSPHRAGSMTVHIRVLDFNDNSPTFENNSIKVELFEDAPVGFLILNVHAFDPDDGINGEVMYAFVEESLDEVKQVFQVDPFSGAVTLKALVDYEAKRSYELNIQAYDLGLNSIPSTCKVVIEIVDVNDNLPEISIKPMTSTSDSVAYITESAAEESFVALISTSDRDSGSNGYVRCSLHGHKHFKLQEAYGDSVMIVTTTTLDRERIPEYNLTVVAEDLGSPPFKTVKHYTIKVTDDNDNAPLFSKEVYEVSVLENNIPGSYVITVVARDLDEGENGKVTYQLIDGDVGGAPLSTFVSVDPVSGSLYTVRSLNYESVGQIEVNIQATDRGSPPLSSTTLIRIKVIDQNDNYPYITHPVLHNDSAEVPVPFNAPPGYIVLRIRARDADDGVNSQLIFQILEDEQKLFSINKDSGEIILRYGLTSMCGDVLRVNIAVSDNGRSPLSCSATIRFVVTEMQPLEGQIVAILQSIDKEKSELDVSLIIIVMLGGGCALLLIAIVTVTLSCKLNCNGRNCNSKKNSARGPLGRSPLPVHKSQDSNVFAGPRVLVNEQIASSRHEYSKLYQERTPDSQTKVFLSSFSKAFEPVSLWQCEEYSLQLSGTTDQLSVKDSGKGDSDFNDSDSDISGDGCKKNSSVLLPRANSTFHPASSVDVDLQNRHCAIPTRTTVACGNGYTIAFSQVSVNSPHANLVPWRDLGCRTSVSRGWTPLQTSPQDGNALRSHCQLEQHSGMSPDVQGQQGQDAPAAALATVATFF</sequence>
<dbReference type="SUPFAM" id="SSF49313">
    <property type="entry name" value="Cadherin-like"/>
    <property type="match status" value="5"/>
</dbReference>
<dbReference type="FunFam" id="2.60.40.60:FF:000117">
    <property type="entry name" value="protocadherin-8 isoform X1"/>
    <property type="match status" value="1"/>
</dbReference>
<dbReference type="Pfam" id="PF08266">
    <property type="entry name" value="Cadherin_2"/>
    <property type="match status" value="1"/>
</dbReference>
<dbReference type="PRINTS" id="PR00205">
    <property type="entry name" value="CADHERIN"/>
</dbReference>
<dbReference type="EMBL" id="JAFIRN010000016">
    <property type="protein sequence ID" value="KAG5833722.1"/>
    <property type="molecule type" value="Genomic_DNA"/>
</dbReference>
<evidence type="ECO:0000256" key="24">
    <source>
        <dbReference type="SAM" id="SignalP"/>
    </source>
</evidence>
<dbReference type="GO" id="GO:0009653">
    <property type="term" value="P:anatomical structure morphogenesis"/>
    <property type="evidence" value="ECO:0007669"/>
    <property type="project" value="UniProtKB-ARBA"/>
</dbReference>
<keyword evidence="3" id="KW-1003">Cell membrane</keyword>
<keyword evidence="4" id="KW-0597">Phosphoprotein</keyword>
<keyword evidence="7" id="KW-0677">Repeat</keyword>
<evidence type="ECO:0000256" key="4">
    <source>
        <dbReference type="ARBA" id="ARBA00022553"/>
    </source>
</evidence>
<dbReference type="PROSITE" id="PS00232">
    <property type="entry name" value="CADHERIN_1"/>
    <property type="match status" value="3"/>
</dbReference>
<evidence type="ECO:0000256" key="1">
    <source>
        <dbReference type="ARBA" id="ARBA00004251"/>
    </source>
</evidence>
<dbReference type="GO" id="GO:0042734">
    <property type="term" value="C:presynaptic membrane"/>
    <property type="evidence" value="ECO:0007669"/>
    <property type="project" value="UniProtKB-SubCell"/>
</dbReference>
<keyword evidence="5 23" id="KW-0812">Transmembrane</keyword>
<comment type="subunit">
    <text evidence="19">The N-terminal extracellular domain forms homophilic interactions; these interactions activate p38 MAPK via TAOK2 and trigger endocytosis. Interacts with CDH2; this interaction may lead to CDH2 cointernalization. Interacts with CDH11. Interacts with TAOK2.</text>
</comment>
<dbReference type="SMART" id="SM00112">
    <property type="entry name" value="CA"/>
    <property type="match status" value="6"/>
</dbReference>
<feature type="domain" description="Cadherin" evidence="25">
    <location>
        <begin position="573"/>
        <end position="677"/>
    </location>
</feature>
<dbReference type="Gene3D" id="2.60.40.60">
    <property type="entry name" value="Cadherins"/>
    <property type="match status" value="6"/>
</dbReference>
<dbReference type="FunFam" id="2.60.40.60:FF:000007">
    <property type="entry name" value="Protocadherin alpha 2"/>
    <property type="match status" value="1"/>
</dbReference>
<evidence type="ECO:0000256" key="12">
    <source>
        <dbReference type="ARBA" id="ARBA00023136"/>
    </source>
</evidence>
<keyword evidence="6 24" id="KW-0732">Signal</keyword>
<evidence type="ECO:0000256" key="22">
    <source>
        <dbReference type="SAM" id="MobiDB-lite"/>
    </source>
</evidence>
<feature type="chain" id="PRO_5039116635" description="Protocadherin-8" evidence="24">
    <location>
        <begin position="26"/>
        <end position="967"/>
    </location>
</feature>
<dbReference type="AlphaFoldDB" id="A0A9D3LNX2"/>
<dbReference type="GO" id="GO:0030425">
    <property type="term" value="C:dendrite"/>
    <property type="evidence" value="ECO:0007669"/>
    <property type="project" value="UniProtKB-SubCell"/>
</dbReference>
<dbReference type="Pfam" id="PF00028">
    <property type="entry name" value="Cadherin"/>
    <property type="match status" value="5"/>
</dbReference>
<evidence type="ECO:0000313" key="26">
    <source>
        <dbReference type="EMBL" id="KAG5833722.1"/>
    </source>
</evidence>
<feature type="domain" description="Cadherin" evidence="25">
    <location>
        <begin position="239"/>
        <end position="346"/>
    </location>
</feature>
<evidence type="ECO:0000256" key="15">
    <source>
        <dbReference type="ARBA" id="ARBA00023273"/>
    </source>
</evidence>
<keyword evidence="8 21" id="KW-0106">Calcium</keyword>
<protein>
    <recommendedName>
        <fullName evidence="20">Protocadherin-8</fullName>
    </recommendedName>
</protein>
<evidence type="ECO:0000256" key="20">
    <source>
        <dbReference type="ARBA" id="ARBA00067805"/>
    </source>
</evidence>
<dbReference type="InterPro" id="IPR002126">
    <property type="entry name" value="Cadherin-like_dom"/>
</dbReference>
<evidence type="ECO:0000256" key="2">
    <source>
        <dbReference type="ARBA" id="ARBA00004279"/>
    </source>
</evidence>
<feature type="domain" description="Cadherin" evidence="25">
    <location>
        <begin position="49"/>
        <end position="129"/>
    </location>
</feature>
<evidence type="ECO:0000256" key="7">
    <source>
        <dbReference type="ARBA" id="ARBA00022737"/>
    </source>
</evidence>
<evidence type="ECO:0000256" key="21">
    <source>
        <dbReference type="PROSITE-ProRule" id="PRU00043"/>
    </source>
</evidence>
<evidence type="ECO:0000256" key="8">
    <source>
        <dbReference type="ARBA" id="ARBA00022837"/>
    </source>
</evidence>
<evidence type="ECO:0000256" key="23">
    <source>
        <dbReference type="SAM" id="Phobius"/>
    </source>
</evidence>
<proteinExistence type="predicted"/>
<dbReference type="GO" id="GO:0005509">
    <property type="term" value="F:calcium ion binding"/>
    <property type="evidence" value="ECO:0007669"/>
    <property type="project" value="UniProtKB-UniRule"/>
</dbReference>
<name>A0A9D3LNX2_ANGAN</name>
<dbReference type="PANTHER" id="PTHR24028:SF244">
    <property type="entry name" value="PARAXIAL PROTOCADHERIN"/>
    <property type="match status" value="1"/>
</dbReference>
<dbReference type="FunFam" id="2.60.40.60:FF:000002">
    <property type="entry name" value="Protocadherin alpha 2"/>
    <property type="match status" value="1"/>
</dbReference>
<feature type="signal peptide" evidence="24">
    <location>
        <begin position="1"/>
        <end position="25"/>
    </location>
</feature>
<comment type="subcellular location">
    <subcellularLocation>
        <location evidence="1">Cell membrane</location>
        <topology evidence="1">Single-pass type I membrane protein</topology>
    </subcellularLocation>
    <subcellularLocation>
        <location evidence="2">Cell projection</location>
        <location evidence="2">Dendrite</location>
    </subcellularLocation>
    <subcellularLocation>
        <location evidence="16">Postsynaptic cell membrane</location>
    </subcellularLocation>
    <subcellularLocation>
        <location evidence="17">Presynaptic cell membrane</location>
    </subcellularLocation>
</comment>
<dbReference type="InterPro" id="IPR013164">
    <property type="entry name" value="Cadherin_N"/>
</dbReference>
<evidence type="ECO:0000256" key="14">
    <source>
        <dbReference type="ARBA" id="ARBA00023257"/>
    </source>
</evidence>
<evidence type="ECO:0000256" key="5">
    <source>
        <dbReference type="ARBA" id="ARBA00022692"/>
    </source>
</evidence>
<feature type="domain" description="Cadherin" evidence="25">
    <location>
        <begin position="353"/>
        <end position="457"/>
    </location>
</feature>
<keyword evidence="12 23" id="KW-0472">Membrane</keyword>
<keyword evidence="10 23" id="KW-1133">Transmembrane helix</keyword>
<feature type="domain" description="Cadherin" evidence="25">
    <location>
        <begin position="130"/>
        <end position="238"/>
    </location>
</feature>
<gene>
    <name evidence="26" type="ORF">ANANG_G00278880</name>
</gene>
<accession>A0A9D3LNX2</accession>
<dbReference type="InterPro" id="IPR020894">
    <property type="entry name" value="Cadherin_CS"/>
</dbReference>
<evidence type="ECO:0000256" key="16">
    <source>
        <dbReference type="ARBA" id="ARBA00034100"/>
    </source>
</evidence>
<keyword evidence="14" id="KW-0628">Postsynaptic cell membrane</keyword>
<dbReference type="FunFam" id="2.60.40.60:FF:000120">
    <property type="entry name" value="Protocadherin 8"/>
    <property type="match status" value="1"/>
</dbReference>
<comment type="function">
    <text evidence="18">Calcium-dependent cell-adhesion protein. May play a role in activity-induced synaptic reorganization underlying long term memory. Could be involved in CDH2 internalization through TAOK2/p38 MAPK pathway. In hippocampal neurons, may play a role in the down-regulation of dendritic spines, maybe through its action on CDH2 endocytosis.</text>
</comment>
<evidence type="ECO:0000256" key="17">
    <source>
        <dbReference type="ARBA" id="ARBA00034111"/>
    </source>
</evidence>
<feature type="region of interest" description="Disordered" evidence="22">
    <location>
        <begin position="815"/>
        <end position="841"/>
    </location>
</feature>
<keyword evidence="15" id="KW-0966">Cell projection</keyword>
<reference evidence="26" key="1">
    <citation type="submission" date="2021-01" db="EMBL/GenBank/DDBJ databases">
        <title>A chromosome-scale assembly of European eel, Anguilla anguilla.</title>
        <authorList>
            <person name="Henkel C."/>
            <person name="Jong-Raadsen S.A."/>
            <person name="Dufour S."/>
            <person name="Weltzien F.-A."/>
            <person name="Palstra A.P."/>
            <person name="Pelster B."/>
            <person name="Spaink H.P."/>
            <person name="Van Den Thillart G.E."/>
            <person name="Jansen H."/>
            <person name="Zahm M."/>
            <person name="Klopp C."/>
            <person name="Cedric C."/>
            <person name="Louis A."/>
            <person name="Berthelot C."/>
            <person name="Parey E."/>
            <person name="Roest Crollius H."/>
            <person name="Montfort J."/>
            <person name="Robinson-Rechavi M."/>
            <person name="Bucao C."/>
            <person name="Bouchez O."/>
            <person name="Gislard M."/>
            <person name="Lluch J."/>
            <person name="Milhes M."/>
            <person name="Lampietro C."/>
            <person name="Lopez Roques C."/>
            <person name="Donnadieu C."/>
            <person name="Braasch I."/>
            <person name="Desvignes T."/>
            <person name="Postlethwait J."/>
            <person name="Bobe J."/>
            <person name="Guiguen Y."/>
            <person name="Dirks R."/>
        </authorList>
    </citation>
    <scope>NUCLEOTIDE SEQUENCE</scope>
    <source>
        <strain evidence="26">Tag_6206</strain>
        <tissue evidence="26">Liver</tissue>
    </source>
</reference>
<evidence type="ECO:0000256" key="19">
    <source>
        <dbReference type="ARBA" id="ARBA00064553"/>
    </source>
</evidence>
<evidence type="ECO:0000256" key="9">
    <source>
        <dbReference type="ARBA" id="ARBA00022889"/>
    </source>
</evidence>
<evidence type="ECO:0000313" key="27">
    <source>
        <dbReference type="Proteomes" id="UP001044222"/>
    </source>
</evidence>
<keyword evidence="27" id="KW-1185">Reference proteome</keyword>
<feature type="transmembrane region" description="Helical" evidence="23">
    <location>
        <begin position="692"/>
        <end position="716"/>
    </location>
</feature>
<dbReference type="CDD" id="cd11304">
    <property type="entry name" value="Cadherin_repeat"/>
    <property type="match status" value="6"/>
</dbReference>
<evidence type="ECO:0000256" key="10">
    <source>
        <dbReference type="ARBA" id="ARBA00022989"/>
    </source>
</evidence>
<evidence type="ECO:0000259" key="25">
    <source>
        <dbReference type="PROSITE" id="PS50268"/>
    </source>
</evidence>
<keyword evidence="9" id="KW-0130">Cell adhesion</keyword>
<dbReference type="PROSITE" id="PS50268">
    <property type="entry name" value="CADHERIN_2"/>
    <property type="match status" value="6"/>
</dbReference>
<dbReference type="GO" id="GO:0045211">
    <property type="term" value="C:postsynaptic membrane"/>
    <property type="evidence" value="ECO:0007669"/>
    <property type="project" value="UniProtKB-SubCell"/>
</dbReference>
<dbReference type="InterPro" id="IPR050174">
    <property type="entry name" value="Protocadherin/Cadherin-CA"/>
</dbReference>
<evidence type="ECO:0000256" key="13">
    <source>
        <dbReference type="ARBA" id="ARBA00023180"/>
    </source>
</evidence>
<dbReference type="InterPro" id="IPR015919">
    <property type="entry name" value="Cadherin-like_sf"/>
</dbReference>
<evidence type="ECO:0000256" key="11">
    <source>
        <dbReference type="ARBA" id="ARBA00023018"/>
    </source>
</evidence>
<evidence type="ECO:0000256" key="18">
    <source>
        <dbReference type="ARBA" id="ARBA00056898"/>
    </source>
</evidence>
<dbReference type="PANTHER" id="PTHR24028">
    <property type="entry name" value="CADHERIN-87A"/>
    <property type="match status" value="1"/>
</dbReference>